<evidence type="ECO:0000313" key="5">
    <source>
        <dbReference type="Proteomes" id="UP000233597"/>
    </source>
</evidence>
<reference evidence="2 4" key="2">
    <citation type="submission" date="2017-10" db="EMBL/GenBank/DDBJ databases">
        <title>Biodiversity and function of Thalassospira species in the particle-attached aromatic-hydrocarbon-degrading consortia from the surface seawater of the China South Sea.</title>
        <authorList>
            <person name="Dong C."/>
            <person name="Liu R."/>
            <person name="Shao Z."/>
        </authorList>
    </citation>
    <scope>NUCLEOTIDE SEQUENCE [LARGE SCALE GENOMIC DNA]</scope>
    <source>
        <strain evidence="2 4">CSC3H3</strain>
        <plasmid evidence="4">pcsc3h3</plasmid>
        <plasmid evidence="2">pCSC3H3</plasmid>
    </source>
</reference>
<keyword evidence="2" id="KW-0614">Plasmid</keyword>
<accession>A0A2N3KTS4</accession>
<dbReference type="AlphaFoldDB" id="A0A2N3KTS4"/>
<evidence type="ECO:0000313" key="2">
    <source>
        <dbReference type="EMBL" id="AUG55732.1"/>
    </source>
</evidence>
<dbReference type="KEGG" id="thac:CSC3H3_23075"/>
<keyword evidence="1" id="KW-0812">Transmembrane</keyword>
<keyword evidence="1" id="KW-1133">Transmembrane helix</keyword>
<keyword evidence="4" id="KW-1185">Reference proteome</keyword>
<sequence length="89" mass="9506">MAVRYDPDLHAVEYAAGKWMACNALDQTACINMAEEVAAYENDPTATPGPFDGNDAPLVVNIEKTVINWPLIGLFLAGLLMAVAGLKRG</sequence>
<reference evidence="3 5" key="1">
    <citation type="submission" date="2017-09" db="EMBL/GenBank/DDBJ databases">
        <title>Biodiversity and function of Thalassospira species in the particle-attached aromatic-hydrocarbon-degrading consortia from the surface seawater of the South China Sea.</title>
        <authorList>
            <person name="Dong C."/>
            <person name="Liu R."/>
            <person name="Shao Z."/>
        </authorList>
    </citation>
    <scope>NUCLEOTIDE SEQUENCE [LARGE SCALE GENOMIC DNA]</scope>
    <source>
        <strain evidence="3 5">CSC1P2</strain>
    </source>
</reference>
<keyword evidence="1" id="KW-0472">Membrane</keyword>
<dbReference type="Proteomes" id="UP000233597">
    <property type="component" value="Unassembled WGS sequence"/>
</dbReference>
<organism evidence="3 5">
    <name type="scientific">Thalassospira marina</name>
    <dbReference type="NCBI Taxonomy" id="2048283"/>
    <lineage>
        <taxon>Bacteria</taxon>
        <taxon>Pseudomonadati</taxon>
        <taxon>Pseudomonadota</taxon>
        <taxon>Alphaproteobacteria</taxon>
        <taxon>Rhodospirillales</taxon>
        <taxon>Thalassospiraceae</taxon>
        <taxon>Thalassospira</taxon>
    </lineage>
</organism>
<geneLocation type="plasmid" evidence="4">
    <name>pcsc3h3</name>
</geneLocation>
<proteinExistence type="predicted"/>
<geneLocation type="plasmid" evidence="2">
    <name>pCSC3H3</name>
</geneLocation>
<dbReference type="OrthoDB" id="7364043at2"/>
<protein>
    <submittedName>
        <fullName evidence="3">Uncharacterized protein</fullName>
    </submittedName>
</protein>
<dbReference type="EMBL" id="CP024200">
    <property type="protein sequence ID" value="AUG55732.1"/>
    <property type="molecule type" value="Genomic_DNA"/>
</dbReference>
<dbReference type="RefSeq" id="WP_101267068.1">
    <property type="nucleotide sequence ID" value="NZ_CP024200.1"/>
</dbReference>
<dbReference type="Proteomes" id="UP000233458">
    <property type="component" value="Plasmid pCSC3H3"/>
</dbReference>
<feature type="transmembrane region" description="Helical" evidence="1">
    <location>
        <begin position="67"/>
        <end position="86"/>
    </location>
</feature>
<name>A0A2N3KTS4_9PROT</name>
<evidence type="ECO:0000313" key="4">
    <source>
        <dbReference type="Proteomes" id="UP000233458"/>
    </source>
</evidence>
<dbReference type="EMBL" id="NWTK01000007">
    <property type="protein sequence ID" value="PKR53873.1"/>
    <property type="molecule type" value="Genomic_DNA"/>
</dbReference>
<gene>
    <name evidence="3" type="ORF">COO20_12765</name>
    <name evidence="2" type="ORF">CSC3H3_23075</name>
</gene>
<evidence type="ECO:0000313" key="3">
    <source>
        <dbReference type="EMBL" id="PKR53873.1"/>
    </source>
</evidence>
<evidence type="ECO:0000256" key="1">
    <source>
        <dbReference type="SAM" id="Phobius"/>
    </source>
</evidence>